<dbReference type="Gene3D" id="3.40.50.1110">
    <property type="entry name" value="SGNH hydrolase"/>
    <property type="match status" value="2"/>
</dbReference>
<evidence type="ECO:0000256" key="1">
    <source>
        <dbReference type="SAM" id="Phobius"/>
    </source>
</evidence>
<dbReference type="InterPro" id="IPR036779">
    <property type="entry name" value="LysM_dom_sf"/>
</dbReference>
<dbReference type="KEGG" id="chg:AXF12_05485"/>
<evidence type="ECO:0000259" key="2">
    <source>
        <dbReference type="PROSITE" id="PS51782"/>
    </source>
</evidence>
<dbReference type="Gene3D" id="2.60.120.1360">
    <property type="match status" value="1"/>
</dbReference>
<reference evidence="4 6" key="2">
    <citation type="submission" date="2017-06" db="EMBL/GenBank/DDBJ databases">
        <authorList>
            <consortium name="Pathogen Informatics"/>
        </authorList>
    </citation>
    <scope>NUCLEOTIDE SEQUENCE [LARGE SCALE GENOMIC DNA]</scope>
    <source>
        <strain evidence="4 6">NCTC12947</strain>
    </source>
</reference>
<dbReference type="Pfam" id="PF01476">
    <property type="entry name" value="LysM"/>
    <property type="match status" value="1"/>
</dbReference>
<protein>
    <submittedName>
        <fullName evidence="4">Membrane-bound lytic murein transglycosylase D</fullName>
    </submittedName>
    <submittedName>
        <fullName evidence="3">Peptidoglycan-binding protein</fullName>
    </submittedName>
</protein>
<evidence type="ECO:0000313" key="3">
    <source>
        <dbReference type="EMBL" id="AMD85015.1"/>
    </source>
</evidence>
<evidence type="ECO:0000313" key="4">
    <source>
        <dbReference type="EMBL" id="SNV05749.1"/>
    </source>
</evidence>
<dbReference type="InterPro" id="IPR013830">
    <property type="entry name" value="SGNH_hydro"/>
</dbReference>
<dbReference type="EMBL" id="LT906449">
    <property type="protein sequence ID" value="SNV05749.1"/>
    <property type="molecule type" value="Genomic_DNA"/>
</dbReference>
<proteinExistence type="predicted"/>
<keyword evidence="1" id="KW-1133">Transmembrane helix</keyword>
<organism evidence="4 6">
    <name type="scientific">Capnocytophaga haemolytica</name>
    <dbReference type="NCBI Taxonomy" id="45243"/>
    <lineage>
        <taxon>Bacteria</taxon>
        <taxon>Pseudomonadati</taxon>
        <taxon>Bacteroidota</taxon>
        <taxon>Flavobacteriia</taxon>
        <taxon>Flavobacteriales</taxon>
        <taxon>Flavobacteriaceae</taxon>
        <taxon>Capnocytophaga</taxon>
    </lineage>
</organism>
<dbReference type="Gene3D" id="3.10.350.10">
    <property type="entry name" value="LysM domain"/>
    <property type="match status" value="1"/>
</dbReference>
<dbReference type="PROSITE" id="PS51782">
    <property type="entry name" value="LYSM"/>
    <property type="match status" value="1"/>
</dbReference>
<dbReference type="Proteomes" id="UP000065822">
    <property type="component" value="Chromosome"/>
</dbReference>
<accession>A0AAX2GXJ2</accession>
<name>A0AAX2GXJ2_9FLAO</name>
<feature type="domain" description="LysM" evidence="2">
    <location>
        <begin position="237"/>
        <end position="280"/>
    </location>
</feature>
<evidence type="ECO:0000313" key="6">
    <source>
        <dbReference type="Proteomes" id="UP000215539"/>
    </source>
</evidence>
<keyword evidence="5" id="KW-1185">Reference proteome</keyword>
<dbReference type="EMBL" id="CP014227">
    <property type="protein sequence ID" value="AMD85015.1"/>
    <property type="molecule type" value="Genomic_DNA"/>
</dbReference>
<dbReference type="SUPFAM" id="SSF52266">
    <property type="entry name" value="SGNH hydrolase"/>
    <property type="match status" value="1"/>
</dbReference>
<dbReference type="RefSeq" id="WP_066429032.1">
    <property type="nucleotide sequence ID" value="NZ_CP014227.1"/>
</dbReference>
<feature type="transmembrane region" description="Helical" evidence="1">
    <location>
        <begin position="7"/>
        <end position="25"/>
    </location>
</feature>
<dbReference type="SUPFAM" id="SSF54106">
    <property type="entry name" value="LysM domain"/>
    <property type="match status" value="1"/>
</dbReference>
<dbReference type="InterPro" id="IPR036514">
    <property type="entry name" value="SGNH_hydro_sf"/>
</dbReference>
<dbReference type="CDD" id="cd00118">
    <property type="entry name" value="LysM"/>
    <property type="match status" value="1"/>
</dbReference>
<dbReference type="Pfam" id="PF13472">
    <property type="entry name" value="Lipase_GDSL_2"/>
    <property type="match status" value="1"/>
</dbReference>
<dbReference type="InterPro" id="IPR018392">
    <property type="entry name" value="LysM"/>
</dbReference>
<dbReference type="Proteomes" id="UP000215539">
    <property type="component" value="Chromosome 1"/>
</dbReference>
<reference evidence="3 5" key="1">
    <citation type="submission" date="2016-02" db="EMBL/GenBank/DDBJ databases">
        <authorList>
            <person name="Holder M.E."/>
            <person name="Ajami N.J."/>
            <person name="Petrosino J.F."/>
        </authorList>
    </citation>
    <scope>NUCLEOTIDE SEQUENCE [LARGE SCALE GENOMIC DNA]</scope>
    <source>
        <strain evidence="3 5">CCUG 32990</strain>
    </source>
</reference>
<sequence length="521" mass="58317">MKKYVQYIKGAVITGLLAVTVLLYLRGNYTTAFSLFSFNGERYENGEKIAKEAFEPAIDDRLAYSGEEETPVEYNYVYNATALDPFFEKLASLEVAKKGKLNIVHIGDSHIQADVMTGVVRQRFQESFGNAGLGLVFPYSLIRTNGGHNVSFSSNIAWEVQKNIGREGDQVGISGYSLSTKNKNFVIELNLKNKKYAFNTLKIITPNNERFFEVATNVGNVGRVSAAPLRPTVQKMLTHKVSQGETLYGISHKYHTTVSKIQNANRLSSANIRIGQVLHIPTAEKVAAAPAARRVDLSEAKVLSGNSLFSYYTYEGLNVSDKIYLTPNSKSDSFTLSGIVLENNNSGIIYHAIGVNGAHFSDYNKSKLFFEQIKALEPDLIIVSLGTNETFGRMSADRYDEQATKFINALRNTYGECPILLTSPPPSLYKRKSPNPLCEEYADRLIDNSVKDNYSVFDLYRAVGGSQAMNRFIQHNLIAGDRVHYTRQGYLEQGTLFYDAFMSNYLNYKRKNKQPLKPILN</sequence>
<keyword evidence="1" id="KW-0472">Membrane</keyword>
<dbReference type="SMART" id="SM00257">
    <property type="entry name" value="LysM"/>
    <property type="match status" value="1"/>
</dbReference>
<evidence type="ECO:0000313" key="5">
    <source>
        <dbReference type="Proteomes" id="UP000065822"/>
    </source>
</evidence>
<dbReference type="GO" id="GO:0016788">
    <property type="term" value="F:hydrolase activity, acting on ester bonds"/>
    <property type="evidence" value="ECO:0007669"/>
    <property type="project" value="UniProtKB-ARBA"/>
</dbReference>
<dbReference type="AlphaFoldDB" id="A0AAX2GXJ2"/>
<gene>
    <name evidence="3" type="ORF">AXF12_05485</name>
    <name evidence="4" type="ORF">SAMEA44541418_00626</name>
</gene>
<keyword evidence="1" id="KW-0812">Transmembrane</keyword>